<dbReference type="Pfam" id="PF00027">
    <property type="entry name" value="cNMP_binding"/>
    <property type="match status" value="1"/>
</dbReference>
<evidence type="ECO:0000259" key="1">
    <source>
        <dbReference type="PROSITE" id="PS50042"/>
    </source>
</evidence>
<evidence type="ECO:0000313" key="4">
    <source>
        <dbReference type="Proteomes" id="UP000216189"/>
    </source>
</evidence>
<dbReference type="InterPro" id="IPR018488">
    <property type="entry name" value="cNMP-bd_CS"/>
</dbReference>
<dbReference type="AlphaFoldDB" id="A0AA37HWT6"/>
<dbReference type="Proteomes" id="UP000216189">
    <property type="component" value="Unassembled WGS sequence"/>
</dbReference>
<name>A0AA37HWT6_SEGBR</name>
<proteinExistence type="predicted"/>
<dbReference type="EMBL" id="NPJF01000024">
    <property type="protein sequence ID" value="OYP56181.1"/>
    <property type="molecule type" value="Genomic_DNA"/>
</dbReference>
<evidence type="ECO:0000313" key="2">
    <source>
        <dbReference type="EMBL" id="GJG27528.1"/>
    </source>
</evidence>
<evidence type="ECO:0000313" key="3">
    <source>
        <dbReference type="EMBL" id="OYP56181.1"/>
    </source>
</evidence>
<dbReference type="Proteomes" id="UP000887043">
    <property type="component" value="Unassembled WGS sequence"/>
</dbReference>
<evidence type="ECO:0000313" key="5">
    <source>
        <dbReference type="Proteomes" id="UP000887043"/>
    </source>
</evidence>
<dbReference type="InterPro" id="IPR018490">
    <property type="entry name" value="cNMP-bd_dom_sf"/>
</dbReference>
<dbReference type="SUPFAM" id="SSF51206">
    <property type="entry name" value="cAMP-binding domain-like"/>
    <property type="match status" value="1"/>
</dbReference>
<dbReference type="RefSeq" id="WP_006281271.1">
    <property type="nucleotide sequence ID" value="NZ_BPTR01000001.1"/>
</dbReference>
<dbReference type="PROSITE" id="PS00888">
    <property type="entry name" value="CNMP_BINDING_1"/>
    <property type="match status" value="1"/>
</dbReference>
<dbReference type="SMART" id="SM00100">
    <property type="entry name" value="cNMP"/>
    <property type="match status" value="1"/>
</dbReference>
<protein>
    <submittedName>
        <fullName evidence="2">Crp/Fnr family transcriptional regulator</fullName>
    </submittedName>
</protein>
<comment type="caution">
    <text evidence="2">The sequence shown here is derived from an EMBL/GenBank/DDBJ whole genome shotgun (WGS) entry which is preliminary data.</text>
</comment>
<dbReference type="EMBL" id="BPTR01000001">
    <property type="protein sequence ID" value="GJG27528.1"/>
    <property type="molecule type" value="Genomic_DNA"/>
</dbReference>
<dbReference type="InterPro" id="IPR036390">
    <property type="entry name" value="WH_DNA-bd_sf"/>
</dbReference>
<accession>A0AA37HWT6</accession>
<gene>
    <name evidence="3" type="ORF">CIK91_04000</name>
    <name evidence="2" type="ORF">PRRU23_12280</name>
</gene>
<organism evidence="2 5">
    <name type="scientific">Segatella bryantii</name>
    <name type="common">Prevotella bryantii</name>
    <dbReference type="NCBI Taxonomy" id="77095"/>
    <lineage>
        <taxon>Bacteria</taxon>
        <taxon>Pseudomonadati</taxon>
        <taxon>Bacteroidota</taxon>
        <taxon>Bacteroidia</taxon>
        <taxon>Bacteroidales</taxon>
        <taxon>Prevotellaceae</taxon>
        <taxon>Segatella</taxon>
    </lineage>
</organism>
<feature type="domain" description="Cyclic nucleotide-binding" evidence="1">
    <location>
        <begin position="15"/>
        <end position="120"/>
    </location>
</feature>
<sequence length="223" mass="26108">MKELQIYNNLLQLPLFLGISKNDISLIVAHTRFNFSTIRAGKDIVKEGDPCHELFFILNGKVEIKTVSDDGSYYVTEISEGPSVIQANRLFGLHQRYTRTYKALEDCKLFSLDKKEVLRLSDQFVIFRINILNLLSMENQRYEHRPWKKVPQTLEDKITRFFEEHCIYPAGPKTFYIKMNQLALEVNDSRLDVSRALNNMQDAQRLTLYRGRIFIPALEKLLM</sequence>
<dbReference type="InterPro" id="IPR000595">
    <property type="entry name" value="cNMP-bd_dom"/>
</dbReference>
<dbReference type="PROSITE" id="PS50042">
    <property type="entry name" value="CNMP_BINDING_3"/>
    <property type="match status" value="1"/>
</dbReference>
<dbReference type="GeneID" id="72479410"/>
<dbReference type="SUPFAM" id="SSF46785">
    <property type="entry name" value="Winged helix' DNA-binding domain"/>
    <property type="match status" value="1"/>
</dbReference>
<dbReference type="Gene3D" id="2.60.120.10">
    <property type="entry name" value="Jelly Rolls"/>
    <property type="match status" value="1"/>
</dbReference>
<keyword evidence="4" id="KW-1185">Reference proteome</keyword>
<dbReference type="InterPro" id="IPR014710">
    <property type="entry name" value="RmlC-like_jellyroll"/>
</dbReference>
<dbReference type="CDD" id="cd00038">
    <property type="entry name" value="CAP_ED"/>
    <property type="match status" value="1"/>
</dbReference>
<reference evidence="3 4" key="1">
    <citation type="submission" date="2017-08" db="EMBL/GenBank/DDBJ databases">
        <title>Comparative genomics of non-oral Prevotella species.</title>
        <authorList>
            <person name="Accetto T."/>
            <person name="Nograsek B."/>
            <person name="Avgustin G."/>
        </authorList>
    </citation>
    <scope>NUCLEOTIDE SEQUENCE [LARGE SCALE GENOMIC DNA]</scope>
    <source>
        <strain evidence="3 4">TC1-1</strain>
    </source>
</reference>
<reference evidence="2" key="2">
    <citation type="submission" date="2021-08" db="EMBL/GenBank/DDBJ databases">
        <title>Prevotella lacticifex sp. nov., isolated from rumen of cow.</title>
        <authorList>
            <person name="Shinkai T."/>
            <person name="Ikeyama N."/>
            <person name="Kumagai M."/>
            <person name="Ohmori H."/>
            <person name="Sakamoto M."/>
            <person name="Ohkuma M."/>
            <person name="Mitsumori M."/>
        </authorList>
    </citation>
    <scope>NUCLEOTIDE SEQUENCE</scope>
    <source>
        <strain evidence="2">DSM 11371</strain>
    </source>
</reference>